<dbReference type="eggNOG" id="ENOG5033FCV">
    <property type="taxonomic scope" value="Bacteria"/>
</dbReference>
<comment type="caution">
    <text evidence="1">The sequence shown here is derived from an EMBL/GenBank/DDBJ whole genome shotgun (WGS) entry which is preliminary data.</text>
</comment>
<dbReference type="EMBL" id="JPRM01000010">
    <property type="protein sequence ID" value="KFF17289.1"/>
    <property type="molecule type" value="Genomic_DNA"/>
</dbReference>
<evidence type="ECO:0000313" key="1">
    <source>
        <dbReference type="EMBL" id="KFF17289.1"/>
    </source>
</evidence>
<proteinExistence type="predicted"/>
<dbReference type="Proteomes" id="UP000028712">
    <property type="component" value="Unassembled WGS sequence"/>
</dbReference>
<evidence type="ECO:0000313" key="3">
    <source>
        <dbReference type="Proteomes" id="UP000028712"/>
    </source>
</evidence>
<dbReference type="OrthoDB" id="1445191at2"/>
<dbReference type="RefSeq" id="WP_035620654.1">
    <property type="nucleotide sequence ID" value="NZ_JBEWQG010000003.1"/>
</dbReference>
<evidence type="ECO:0000313" key="2">
    <source>
        <dbReference type="EMBL" id="OXA95124.1"/>
    </source>
</evidence>
<name>A0A086AKS5_FLAHY</name>
<organism evidence="1 3">
    <name type="scientific">Flavobacterium hydatis</name>
    <name type="common">Cytophaga aquatilis</name>
    <dbReference type="NCBI Taxonomy" id="991"/>
    <lineage>
        <taxon>Bacteria</taxon>
        <taxon>Pseudomonadati</taxon>
        <taxon>Bacteroidota</taxon>
        <taxon>Flavobacteriia</taxon>
        <taxon>Flavobacteriales</taxon>
        <taxon>Flavobacteriaceae</taxon>
        <taxon>Flavobacterium</taxon>
    </lineage>
</organism>
<gene>
    <name evidence="2" type="ORF">B0A62_09480</name>
    <name evidence="1" type="ORF">IW20_08065</name>
</gene>
<sequence length="171" mass="19552">MSSQLNKFIEEVEKAKLLLIEELSHDLEFLDIQLALAEHYGYTPENSTRTASHNLTAEQIFEMLKDHDFKFPDESEIIELSESILPDGALKRLDEQTIKSKGEIWVIHKYDKDPLPSNPHAHNEETGQKLDLSNGDLYDGKNHYQGTNISKKDLLLLRGKVKKITLPTLTI</sequence>
<accession>A0A086AKS5</accession>
<dbReference type="Proteomes" id="UP000198424">
    <property type="component" value="Unassembled WGS sequence"/>
</dbReference>
<dbReference type="STRING" id="991.IW20_08065"/>
<dbReference type="AlphaFoldDB" id="A0A086AKS5"/>
<evidence type="ECO:0000313" key="4">
    <source>
        <dbReference type="Proteomes" id="UP000198424"/>
    </source>
</evidence>
<reference evidence="1 3" key="1">
    <citation type="submission" date="2014-07" db="EMBL/GenBank/DDBJ databases">
        <title>Genome of Flavobacterium hydatis DSM 2063.</title>
        <authorList>
            <person name="Pipes S.E."/>
            <person name="Stropko S.J."/>
            <person name="Newman J.D."/>
        </authorList>
    </citation>
    <scope>NUCLEOTIDE SEQUENCE [LARGE SCALE GENOMIC DNA]</scope>
    <source>
        <strain evidence="1 3">DSM 2063</strain>
    </source>
</reference>
<protein>
    <submittedName>
        <fullName evidence="1">Uncharacterized protein</fullName>
    </submittedName>
</protein>
<dbReference type="EMBL" id="MUGY01000008">
    <property type="protein sequence ID" value="OXA95124.1"/>
    <property type="molecule type" value="Genomic_DNA"/>
</dbReference>
<keyword evidence="4" id="KW-1185">Reference proteome</keyword>
<reference evidence="2 4" key="2">
    <citation type="submission" date="2016-11" db="EMBL/GenBank/DDBJ databases">
        <title>Whole genomes of Flavobacteriaceae.</title>
        <authorList>
            <person name="Stine C."/>
            <person name="Li C."/>
            <person name="Tadesse D."/>
        </authorList>
    </citation>
    <scope>NUCLEOTIDE SEQUENCE [LARGE SCALE GENOMIC DNA]</scope>
    <source>
        <strain evidence="2 4">ATCC 29551</strain>
    </source>
</reference>